<dbReference type="GO" id="GO:0006749">
    <property type="term" value="P:glutathione metabolic process"/>
    <property type="evidence" value="ECO:0007669"/>
    <property type="project" value="TreeGrafter"/>
</dbReference>
<protein>
    <recommendedName>
        <fullName evidence="1">2-hydroxychromene-2-carboxylate isomerase</fullName>
        <ecNumber evidence="1">5.99.1.4</ecNumber>
    </recommendedName>
</protein>
<dbReference type="GO" id="GO:0004602">
    <property type="term" value="F:glutathione peroxidase activity"/>
    <property type="evidence" value="ECO:0007669"/>
    <property type="project" value="TreeGrafter"/>
</dbReference>
<dbReference type="InterPro" id="IPR051924">
    <property type="entry name" value="GST_Kappa/NadH"/>
</dbReference>
<name>A0A3T0N5N0_9RHOB</name>
<accession>A0A3T0N5N0</accession>
<dbReference type="GO" id="GO:0004364">
    <property type="term" value="F:glutathione transferase activity"/>
    <property type="evidence" value="ECO:0007669"/>
    <property type="project" value="TreeGrafter"/>
</dbReference>
<dbReference type="PANTHER" id="PTHR42943:SF2">
    <property type="entry name" value="GLUTATHIONE S-TRANSFERASE KAPPA 1"/>
    <property type="match status" value="1"/>
</dbReference>
<comment type="catalytic activity">
    <reaction evidence="1">
        <text>2-hydroxychromene-2-carboxylate = (3E)-4-(2-hydroxyphenyl)-2-oxobut-3-enoate</text>
        <dbReference type="Rhea" id="RHEA:27401"/>
        <dbReference type="ChEBI" id="CHEBI:59350"/>
        <dbReference type="ChEBI" id="CHEBI:59353"/>
        <dbReference type="EC" id="5.99.1.4"/>
    </reaction>
</comment>
<dbReference type="Proteomes" id="UP000283063">
    <property type="component" value="Chromosome"/>
</dbReference>
<sequence>MTRISFYFSTLSPFTYLAATRVEEIAARHGVEIIYKPLDIMAMFGRTGGTPPKDRHPSRQEYRLIELERQAKKLGLPLNLKPAFWPTNPAPSSYAIIAAQNAGGGDLGKLHHAFTRAVWAEDKNIAEDDVIRDCLKSAGFDPALADSGLLTGAETYVQNLEDAVSEGVFGAPFYITSDGAKFWGQDRLEDLDLHLAAPAE</sequence>
<dbReference type="Pfam" id="PF01323">
    <property type="entry name" value="DSBA"/>
    <property type="match status" value="1"/>
</dbReference>
<keyword evidence="1 4" id="KW-0413">Isomerase</keyword>
<dbReference type="GO" id="GO:1901170">
    <property type="term" value="P:naphthalene catabolic process"/>
    <property type="evidence" value="ECO:0007669"/>
    <property type="project" value="InterPro"/>
</dbReference>
<dbReference type="OrthoDB" id="5244108at2"/>
<dbReference type="GO" id="GO:0018845">
    <property type="term" value="F:2-hydroxychromene-2-carboxylate isomerase activity"/>
    <property type="evidence" value="ECO:0007669"/>
    <property type="project" value="UniProtKB-UniRule"/>
</dbReference>
<evidence type="ECO:0000256" key="2">
    <source>
        <dbReference type="PIRSR" id="PIRSR006386-1"/>
    </source>
</evidence>
<dbReference type="PIRSF" id="PIRSF006386">
    <property type="entry name" value="HCCAis_GSTk"/>
    <property type="match status" value="1"/>
</dbReference>
<dbReference type="EC" id="5.99.1.4" evidence="1"/>
<dbReference type="AlphaFoldDB" id="A0A3T0N5N0"/>
<dbReference type="RefSeq" id="WP_127749828.1">
    <property type="nucleotide sequence ID" value="NZ_CP033219.1"/>
</dbReference>
<keyword evidence="5" id="KW-1185">Reference proteome</keyword>
<dbReference type="KEGG" id="sedi:EBB79_16250"/>
<evidence type="ECO:0000259" key="3">
    <source>
        <dbReference type="Pfam" id="PF01323"/>
    </source>
</evidence>
<dbReference type="InterPro" id="IPR014440">
    <property type="entry name" value="HCCAis_GSTk"/>
</dbReference>
<organism evidence="4 5">
    <name type="scientific">Parasedimentitalea marina</name>
    <dbReference type="NCBI Taxonomy" id="2483033"/>
    <lineage>
        <taxon>Bacteria</taxon>
        <taxon>Pseudomonadati</taxon>
        <taxon>Pseudomonadota</taxon>
        <taxon>Alphaproteobacteria</taxon>
        <taxon>Rhodobacterales</taxon>
        <taxon>Paracoccaceae</taxon>
        <taxon>Parasedimentitalea</taxon>
    </lineage>
</organism>
<comment type="similarity">
    <text evidence="1">Belongs to the GST superfamily. NadH family.</text>
</comment>
<dbReference type="CDD" id="cd03022">
    <property type="entry name" value="DsbA_HCCA_Iso"/>
    <property type="match status" value="1"/>
</dbReference>
<feature type="domain" description="DSBA-like thioredoxin" evidence="3">
    <location>
        <begin position="4"/>
        <end position="195"/>
    </location>
</feature>
<dbReference type="Gene3D" id="3.40.30.10">
    <property type="entry name" value="Glutaredoxin"/>
    <property type="match status" value="1"/>
</dbReference>
<dbReference type="InterPro" id="IPR001853">
    <property type="entry name" value="DSBA-like_thioredoxin_dom"/>
</dbReference>
<dbReference type="InterPro" id="IPR036249">
    <property type="entry name" value="Thioredoxin-like_sf"/>
</dbReference>
<dbReference type="EMBL" id="CP033219">
    <property type="protein sequence ID" value="AZV79279.1"/>
    <property type="molecule type" value="Genomic_DNA"/>
</dbReference>
<reference evidence="4 5" key="1">
    <citation type="submission" date="2018-10" db="EMBL/GenBank/DDBJ databases">
        <title>Parasedimentitalea marina sp. nov., a psychrophilic bacterium isolated from deep seawater of the New Britain Trench.</title>
        <authorList>
            <person name="Cao J."/>
        </authorList>
    </citation>
    <scope>NUCLEOTIDE SEQUENCE [LARGE SCALE GENOMIC DNA]</scope>
    <source>
        <strain evidence="4 5">W43</strain>
    </source>
</reference>
<evidence type="ECO:0000256" key="1">
    <source>
        <dbReference type="PIRNR" id="PIRNR006386"/>
    </source>
</evidence>
<evidence type="ECO:0000313" key="5">
    <source>
        <dbReference type="Proteomes" id="UP000283063"/>
    </source>
</evidence>
<dbReference type="SUPFAM" id="SSF52833">
    <property type="entry name" value="Thioredoxin-like"/>
    <property type="match status" value="1"/>
</dbReference>
<feature type="active site" description="Nucleophile" evidence="2">
    <location>
        <position position="12"/>
    </location>
</feature>
<dbReference type="PANTHER" id="PTHR42943">
    <property type="entry name" value="GLUTATHIONE S-TRANSFERASE KAPPA"/>
    <property type="match status" value="1"/>
</dbReference>
<dbReference type="InterPro" id="IPR044087">
    <property type="entry name" value="NahD-like"/>
</dbReference>
<gene>
    <name evidence="4" type="ORF">EBB79_16250</name>
</gene>
<evidence type="ECO:0000313" key="4">
    <source>
        <dbReference type="EMBL" id="AZV79279.1"/>
    </source>
</evidence>
<proteinExistence type="inferred from homology"/>